<organism evidence="1 2">
    <name type="scientific">Pluteus cervinus</name>
    <dbReference type="NCBI Taxonomy" id="181527"/>
    <lineage>
        <taxon>Eukaryota</taxon>
        <taxon>Fungi</taxon>
        <taxon>Dikarya</taxon>
        <taxon>Basidiomycota</taxon>
        <taxon>Agaricomycotina</taxon>
        <taxon>Agaricomycetes</taxon>
        <taxon>Agaricomycetidae</taxon>
        <taxon>Agaricales</taxon>
        <taxon>Pluteineae</taxon>
        <taxon>Pluteaceae</taxon>
        <taxon>Pluteus</taxon>
    </lineage>
</organism>
<dbReference type="Proteomes" id="UP000308600">
    <property type="component" value="Unassembled WGS sequence"/>
</dbReference>
<protein>
    <submittedName>
        <fullName evidence="1">Uncharacterized protein</fullName>
    </submittedName>
</protein>
<gene>
    <name evidence="1" type="ORF">BDN72DRAFT_926206</name>
</gene>
<dbReference type="EMBL" id="ML208488">
    <property type="protein sequence ID" value="TFK64123.1"/>
    <property type="molecule type" value="Genomic_DNA"/>
</dbReference>
<evidence type="ECO:0000313" key="1">
    <source>
        <dbReference type="EMBL" id="TFK64123.1"/>
    </source>
</evidence>
<keyword evidence="2" id="KW-1185">Reference proteome</keyword>
<evidence type="ECO:0000313" key="2">
    <source>
        <dbReference type="Proteomes" id="UP000308600"/>
    </source>
</evidence>
<name>A0ACD3AEN5_9AGAR</name>
<sequence>MERKKLGTDLSRIQRHSDTKINGLEAKLTKLTETISTQKEEIKALRTEKKALDQKQTRAKESLQSTRKELRSAVVWEATKNGTYTREARELFRCLLQAGCSGARVADAIKACGKTFGVVIKRLPSSRTVFRARDEGGQYGIMQIGREITMCEGFGESSDGTTNRKVNLESRHLHYLAPTYLPGVDDDDKSTWKPQSRFGVVETALNHQAETQFQGTKAFAENVAATYSNSPLARRDGRTMEINDYPRKIEFLGSDHANDAKLKVEKVGDWREDVITSDIGEEVLQLVESGEFVGSFSTLREEDINLAYQQATEEIRPQAGEVQVDKTTARKLVAKVIGQAKLDSMTEAERHLLLGVTFAGCGAHKDMNAFKYGVVKMMAGWAARGQPGPVLLANKANTTTIQLSDDTNTTAAKAAIDSSSRGGVKLTSLAGALFNHSDDKKGYQDKHVNFMGTRKRDLYGIQHGGHFPDTSNTRFQSHSYAAAELVSFIHDYVDLLETTRDSKDSPGFNHMESNIHKGLLDVGTVAEMAAMGLLGDSVSWRFLAIIRGNGKVRNALDPDIAELYRRLPAFCDAIAENPGILLEGEDSPGFDWSKITLDGRPWIDRHLVATIRTLARELPDLLDCISDIFSGAAQGWRVFTSEFTPGGPFDLLTPKQRKRLYIPATNDENEGGLGSIRVWQRYHPNATAFGFSNQKRYERNNTSNFIKKLCTQEDDIYVMRLVRKINSSGENIRFREALVEEMNRKAGEKRKKDEEAAMKRQLELERLTSVGLAMDRDEINNMTVKQLDDQLKIHRKILMDEVLRRVLQKDLPTKVFKLSAVLAAVSRNQP</sequence>
<accession>A0ACD3AEN5</accession>
<reference evidence="1 2" key="1">
    <citation type="journal article" date="2019" name="Nat. Ecol. Evol.">
        <title>Megaphylogeny resolves global patterns of mushroom evolution.</title>
        <authorList>
            <person name="Varga T."/>
            <person name="Krizsan K."/>
            <person name="Foldi C."/>
            <person name="Dima B."/>
            <person name="Sanchez-Garcia M."/>
            <person name="Sanchez-Ramirez S."/>
            <person name="Szollosi G.J."/>
            <person name="Szarkandi J.G."/>
            <person name="Papp V."/>
            <person name="Albert L."/>
            <person name="Andreopoulos W."/>
            <person name="Angelini C."/>
            <person name="Antonin V."/>
            <person name="Barry K.W."/>
            <person name="Bougher N.L."/>
            <person name="Buchanan P."/>
            <person name="Buyck B."/>
            <person name="Bense V."/>
            <person name="Catcheside P."/>
            <person name="Chovatia M."/>
            <person name="Cooper J."/>
            <person name="Damon W."/>
            <person name="Desjardin D."/>
            <person name="Finy P."/>
            <person name="Geml J."/>
            <person name="Haridas S."/>
            <person name="Hughes K."/>
            <person name="Justo A."/>
            <person name="Karasinski D."/>
            <person name="Kautmanova I."/>
            <person name="Kiss B."/>
            <person name="Kocsube S."/>
            <person name="Kotiranta H."/>
            <person name="LaButti K.M."/>
            <person name="Lechner B.E."/>
            <person name="Liimatainen K."/>
            <person name="Lipzen A."/>
            <person name="Lukacs Z."/>
            <person name="Mihaltcheva S."/>
            <person name="Morgado L.N."/>
            <person name="Niskanen T."/>
            <person name="Noordeloos M.E."/>
            <person name="Ohm R.A."/>
            <person name="Ortiz-Santana B."/>
            <person name="Ovrebo C."/>
            <person name="Racz N."/>
            <person name="Riley R."/>
            <person name="Savchenko A."/>
            <person name="Shiryaev A."/>
            <person name="Soop K."/>
            <person name="Spirin V."/>
            <person name="Szebenyi C."/>
            <person name="Tomsovsky M."/>
            <person name="Tulloss R.E."/>
            <person name="Uehling J."/>
            <person name="Grigoriev I.V."/>
            <person name="Vagvolgyi C."/>
            <person name="Papp T."/>
            <person name="Martin F.M."/>
            <person name="Miettinen O."/>
            <person name="Hibbett D.S."/>
            <person name="Nagy L.G."/>
        </authorList>
    </citation>
    <scope>NUCLEOTIDE SEQUENCE [LARGE SCALE GENOMIC DNA]</scope>
    <source>
        <strain evidence="1 2">NL-1719</strain>
    </source>
</reference>
<proteinExistence type="predicted"/>